<dbReference type="OrthoDB" id="2382099at2"/>
<protein>
    <submittedName>
        <fullName evidence="2">Uncharacterized protein</fullName>
    </submittedName>
</protein>
<feature type="coiled-coil region" evidence="1">
    <location>
        <begin position="57"/>
        <end position="84"/>
    </location>
</feature>
<comment type="caution">
    <text evidence="2">The sequence shown here is derived from an EMBL/GenBank/DDBJ whole genome shotgun (WGS) entry which is preliminary data.</text>
</comment>
<reference evidence="2 3" key="1">
    <citation type="submission" date="2018-03" db="EMBL/GenBank/DDBJ databases">
        <title>Genomic Encyclopedia of Archaeal and Bacterial Type Strains, Phase II (KMG-II): from individual species to whole genera.</title>
        <authorList>
            <person name="Goeker M."/>
        </authorList>
    </citation>
    <scope>NUCLEOTIDE SEQUENCE [LARGE SCALE GENOMIC DNA]</scope>
    <source>
        <strain evidence="2 3">DSM 44946</strain>
    </source>
</reference>
<evidence type="ECO:0000256" key="1">
    <source>
        <dbReference type="SAM" id="Coils"/>
    </source>
</evidence>
<dbReference type="AlphaFoldDB" id="A0A2T0LI11"/>
<dbReference type="Proteomes" id="UP000237797">
    <property type="component" value="Unassembled WGS sequence"/>
</dbReference>
<name>A0A2T0LI11_9BACL</name>
<organism evidence="2 3">
    <name type="scientific">Planifilum fimeticola</name>
    <dbReference type="NCBI Taxonomy" id="201975"/>
    <lineage>
        <taxon>Bacteria</taxon>
        <taxon>Bacillati</taxon>
        <taxon>Bacillota</taxon>
        <taxon>Bacilli</taxon>
        <taxon>Bacillales</taxon>
        <taxon>Thermoactinomycetaceae</taxon>
        <taxon>Planifilum</taxon>
    </lineage>
</organism>
<dbReference type="RefSeq" id="WP_106344010.1">
    <property type="nucleotide sequence ID" value="NZ_PVNE01000003.1"/>
</dbReference>
<evidence type="ECO:0000313" key="3">
    <source>
        <dbReference type="Proteomes" id="UP000237797"/>
    </source>
</evidence>
<keyword evidence="3" id="KW-1185">Reference proteome</keyword>
<evidence type="ECO:0000313" key="2">
    <source>
        <dbReference type="EMBL" id="PRX42037.1"/>
    </source>
</evidence>
<keyword evidence="1" id="KW-0175">Coiled coil</keyword>
<sequence>MGKGRFRLSALSASFSPEEIVRAGELKKLNQTELLKRIHRHDKIALDFSKGKGIEGVVLSYETYKALLERIAELEEELEETMIRLKYGHRADTPEEEWIEVPEGVSTMEFLERKARKKK</sequence>
<accession>A0A2T0LI11</accession>
<proteinExistence type="predicted"/>
<gene>
    <name evidence="2" type="ORF">CLV97_10352</name>
</gene>
<dbReference type="EMBL" id="PVNE01000003">
    <property type="protein sequence ID" value="PRX42037.1"/>
    <property type="molecule type" value="Genomic_DNA"/>
</dbReference>